<dbReference type="CDD" id="cd01837">
    <property type="entry name" value="SGNH_plant_lipase_like"/>
    <property type="match status" value="2"/>
</dbReference>
<name>A0A6N2MG27_SALVM</name>
<evidence type="ECO:0000256" key="2">
    <source>
        <dbReference type="SAM" id="SignalP"/>
    </source>
</evidence>
<evidence type="ECO:0000256" key="1">
    <source>
        <dbReference type="ARBA" id="ARBA00008668"/>
    </source>
</evidence>
<comment type="similarity">
    <text evidence="1">Belongs to the 'GDSL' lipolytic enzyme family.</text>
</comment>
<protein>
    <recommendedName>
        <fullName evidence="4">SGNH hydrolase-type esterase domain-containing protein</fullName>
    </recommendedName>
</protein>
<accession>A0A6N2MG27</accession>
<dbReference type="Pfam" id="PF00657">
    <property type="entry name" value="Lipase_GDSL"/>
    <property type="match status" value="2"/>
</dbReference>
<dbReference type="InterPro" id="IPR050592">
    <property type="entry name" value="GDSL_lipolytic_enzyme"/>
</dbReference>
<dbReference type="PANTHER" id="PTHR45642">
    <property type="entry name" value="GDSL ESTERASE/LIPASE EXL3"/>
    <property type="match status" value="1"/>
</dbReference>
<dbReference type="InterPro" id="IPR035669">
    <property type="entry name" value="SGNH_plant_lipase-like"/>
</dbReference>
<reference evidence="3" key="1">
    <citation type="submission" date="2019-03" db="EMBL/GenBank/DDBJ databases">
        <authorList>
            <person name="Mank J."/>
            <person name="Almeida P."/>
        </authorList>
    </citation>
    <scope>NUCLEOTIDE SEQUENCE</scope>
    <source>
        <strain evidence="3">78183</strain>
    </source>
</reference>
<dbReference type="SUPFAM" id="SSF52266">
    <property type="entry name" value="SGNH hydrolase"/>
    <property type="match status" value="1"/>
</dbReference>
<evidence type="ECO:0008006" key="4">
    <source>
        <dbReference type="Google" id="ProtNLM"/>
    </source>
</evidence>
<evidence type="ECO:0000313" key="3">
    <source>
        <dbReference type="EMBL" id="VFU51513.1"/>
    </source>
</evidence>
<dbReference type="GO" id="GO:0016788">
    <property type="term" value="F:hydrolase activity, acting on ester bonds"/>
    <property type="evidence" value="ECO:0007669"/>
    <property type="project" value="InterPro"/>
</dbReference>
<dbReference type="PANTHER" id="PTHR45642:SF32">
    <property type="entry name" value="GDSL-LIKE LIPASE_ACYLHYDROLASE"/>
    <property type="match status" value="1"/>
</dbReference>
<keyword evidence="2" id="KW-0732">Signal</keyword>
<proteinExistence type="inferred from homology"/>
<dbReference type="InterPro" id="IPR036514">
    <property type="entry name" value="SGNH_hydro_sf"/>
</dbReference>
<feature type="chain" id="PRO_5026805313" description="SGNH hydrolase-type esterase domain-containing protein" evidence="2">
    <location>
        <begin position="27"/>
        <end position="683"/>
    </location>
</feature>
<dbReference type="InterPro" id="IPR001087">
    <property type="entry name" value="GDSL"/>
</dbReference>
<organism evidence="3">
    <name type="scientific">Salix viminalis</name>
    <name type="common">Common osier</name>
    <name type="synonym">Basket willow</name>
    <dbReference type="NCBI Taxonomy" id="40686"/>
    <lineage>
        <taxon>Eukaryota</taxon>
        <taxon>Viridiplantae</taxon>
        <taxon>Streptophyta</taxon>
        <taxon>Embryophyta</taxon>
        <taxon>Tracheophyta</taxon>
        <taxon>Spermatophyta</taxon>
        <taxon>Magnoliopsida</taxon>
        <taxon>eudicotyledons</taxon>
        <taxon>Gunneridae</taxon>
        <taxon>Pentapetalae</taxon>
        <taxon>rosids</taxon>
        <taxon>fabids</taxon>
        <taxon>Malpighiales</taxon>
        <taxon>Salicaceae</taxon>
        <taxon>Saliceae</taxon>
        <taxon>Salix</taxon>
    </lineage>
</organism>
<feature type="signal peptide" evidence="2">
    <location>
        <begin position="1"/>
        <end position="26"/>
    </location>
</feature>
<sequence>MGHMNVLSLFFIQTVFLLVLVAETKAKVPAIIVFGDSSVDTGNNNVISTLLKSNFKPYGRDFEGGLPTGRFCNGRVPPDFISEAFGLKPAVPAYLDPQYSISDFATGVCFASAGTGYDNATSDVLNVIPFWKELEHYKDYQKKLRAFVGHRKATAILRESLYLMSLGTNDFLENYYSFTSRRRSQFTVRQYQDFLVGLARDFITELYRLGARKLSLNGVPPMGCLPLERATNIMGQHECLQEYNDVSMEFNGKLESMASQLKRELPGFKMVFTSTTYDAFSQIIRNPAAYGFQVTEMACCATGTFEMSYLCNEHSITCQDANKYNQASSKNIVNMLSISWILRLAQIFILIATIQAKIPAVIVFGDSSVDSGNNNFIPTIARSNFEPYGRDFSGGLPTGRFSNGRIATDFISQALGLRSAVPAYLDPAYNMSDFSVGVTFASAATGYDNETSSVLSVIPLWEQMLFYKGYQKKLRAYLGQSKADETINEALYMISIGTNDFLENYYAFPNRRPTQYTTSQYENFLAGIAENFVRELYGLGARKISLGGLPPMGCMPLERNTNLMGGRECVQSYNTVALEFNDKLSKMVMKLNKELPGIKLVFSNPYFVFMRIIRRPSLYGFEATSVACCATGMYEMGYACAQNSLLTCSDADKYVFWDSFHPTQKTNQILADYVVKHVLYKFM</sequence>
<dbReference type="EMBL" id="CAADRP010001763">
    <property type="protein sequence ID" value="VFU51513.1"/>
    <property type="molecule type" value="Genomic_DNA"/>
</dbReference>
<dbReference type="Gene3D" id="3.40.50.1110">
    <property type="entry name" value="SGNH hydrolase"/>
    <property type="match status" value="2"/>
</dbReference>
<dbReference type="FunFam" id="3.40.50.1110:FF:000003">
    <property type="entry name" value="GDSL esterase/lipase APG"/>
    <property type="match status" value="2"/>
</dbReference>
<dbReference type="AlphaFoldDB" id="A0A6N2MG27"/>
<gene>
    <name evidence="3" type="ORF">SVIM_LOCUS348539</name>
</gene>